<evidence type="ECO:0000256" key="2">
    <source>
        <dbReference type="ARBA" id="ARBA00022448"/>
    </source>
</evidence>
<feature type="compositionally biased region" description="Polar residues" evidence="7">
    <location>
        <begin position="92"/>
        <end position="103"/>
    </location>
</feature>
<proteinExistence type="predicted"/>
<dbReference type="GO" id="GO:0022900">
    <property type="term" value="P:electron transport chain"/>
    <property type="evidence" value="ECO:0007669"/>
    <property type="project" value="InterPro"/>
</dbReference>
<dbReference type="Proteomes" id="UP000199302">
    <property type="component" value="Unassembled WGS sequence"/>
</dbReference>
<keyword evidence="3" id="KW-0679">Respiratory chain</keyword>
<dbReference type="PANTHER" id="PTHR12219">
    <property type="entry name" value="NADH-UBIQUINONE OXIDOREDUCTASE"/>
    <property type="match status" value="1"/>
</dbReference>
<name>A0A1I6EF61_9RHOB</name>
<keyword evidence="4" id="KW-0809">Transit peptide</keyword>
<feature type="region of interest" description="Disordered" evidence="7">
    <location>
        <begin position="70"/>
        <end position="103"/>
    </location>
</feature>
<dbReference type="EMBL" id="FOYI01000011">
    <property type="protein sequence ID" value="SFR16161.1"/>
    <property type="molecule type" value="Genomic_DNA"/>
</dbReference>
<reference evidence="8 9" key="1">
    <citation type="submission" date="2016-10" db="EMBL/GenBank/DDBJ databases">
        <authorList>
            <person name="de Groot N.N."/>
        </authorList>
    </citation>
    <scope>NUCLEOTIDE SEQUENCE [LARGE SCALE GENOMIC DNA]</scope>
    <source>
        <strain evidence="9">KMM 9023,NRIC 0796,JCM 17311,KCTC 23692</strain>
    </source>
</reference>
<comment type="subcellular location">
    <subcellularLocation>
        <location evidence="1">Membrane</location>
    </subcellularLocation>
</comment>
<dbReference type="OrthoDB" id="9799572at2"/>
<protein>
    <submittedName>
        <fullName evidence="8">ETC complex I subunit conserved region</fullName>
    </submittedName>
</protein>
<dbReference type="InterPro" id="IPR038532">
    <property type="entry name" value="NDUFS4-like_sf"/>
</dbReference>
<gene>
    <name evidence="8" type="ORF">SAMN04515673_1113</name>
</gene>
<evidence type="ECO:0000313" key="9">
    <source>
        <dbReference type="Proteomes" id="UP000199302"/>
    </source>
</evidence>
<evidence type="ECO:0000256" key="5">
    <source>
        <dbReference type="ARBA" id="ARBA00022982"/>
    </source>
</evidence>
<dbReference type="AlphaFoldDB" id="A0A1I6EF61"/>
<keyword evidence="6" id="KW-0472">Membrane</keyword>
<dbReference type="Gene3D" id="3.30.160.190">
    <property type="entry name" value="atu1810 like domain"/>
    <property type="match status" value="1"/>
</dbReference>
<dbReference type="PANTHER" id="PTHR12219:SF8">
    <property type="entry name" value="NADH DEHYDROGENASE [UBIQUINONE] IRON-SULFUR PROTEIN 4, MITOCHONDRIAL"/>
    <property type="match status" value="1"/>
</dbReference>
<evidence type="ECO:0000256" key="4">
    <source>
        <dbReference type="ARBA" id="ARBA00022946"/>
    </source>
</evidence>
<evidence type="ECO:0000256" key="1">
    <source>
        <dbReference type="ARBA" id="ARBA00004370"/>
    </source>
</evidence>
<dbReference type="Pfam" id="PF04800">
    <property type="entry name" value="NDUS4"/>
    <property type="match status" value="1"/>
</dbReference>
<evidence type="ECO:0000313" key="8">
    <source>
        <dbReference type="EMBL" id="SFR16161.1"/>
    </source>
</evidence>
<organism evidence="8 9">
    <name type="scientific">Poseidonocella sedimentorum</name>
    <dbReference type="NCBI Taxonomy" id="871652"/>
    <lineage>
        <taxon>Bacteria</taxon>
        <taxon>Pseudomonadati</taxon>
        <taxon>Pseudomonadota</taxon>
        <taxon>Alphaproteobacteria</taxon>
        <taxon>Rhodobacterales</taxon>
        <taxon>Roseobacteraceae</taxon>
        <taxon>Poseidonocella</taxon>
    </lineage>
</organism>
<keyword evidence="9" id="KW-1185">Reference proteome</keyword>
<dbReference type="RefSeq" id="WP_092081763.1">
    <property type="nucleotide sequence ID" value="NZ_FOYI01000011.1"/>
</dbReference>
<dbReference type="STRING" id="871652.SAMN04515673_1113"/>
<evidence type="ECO:0000256" key="3">
    <source>
        <dbReference type="ARBA" id="ARBA00022660"/>
    </source>
</evidence>
<evidence type="ECO:0000256" key="7">
    <source>
        <dbReference type="SAM" id="MobiDB-lite"/>
    </source>
</evidence>
<keyword evidence="2" id="KW-0813">Transport</keyword>
<dbReference type="InterPro" id="IPR006885">
    <property type="entry name" value="NADH_UbQ_FeS_4_mit-like"/>
</dbReference>
<sequence length="103" mass="11736">MRARIYQPARSAMQSGMGKTQDWVLEFAPAEARDIDPLMGWTSSKDMPSQVRLRFPTKDAALDYAEAHGLEVQIQPPHPRKPNIRPQGYGDNFSTTRKTPWTH</sequence>
<evidence type="ECO:0000256" key="6">
    <source>
        <dbReference type="ARBA" id="ARBA00023136"/>
    </source>
</evidence>
<accession>A0A1I6EF61</accession>
<keyword evidence="5" id="KW-0249">Electron transport</keyword>
<dbReference type="GO" id="GO:0016020">
    <property type="term" value="C:membrane"/>
    <property type="evidence" value="ECO:0007669"/>
    <property type="project" value="UniProtKB-SubCell"/>
</dbReference>